<dbReference type="InterPro" id="IPR052604">
    <property type="entry name" value="Mito_Tim_assembly_helper"/>
</dbReference>
<evidence type="ECO:0000259" key="4">
    <source>
        <dbReference type="PROSITE" id="PS51266"/>
    </source>
</evidence>
<keyword evidence="2" id="KW-0863">Zinc-finger</keyword>
<gene>
    <name evidence="5" type="ORF">ABID56_002253</name>
</gene>
<keyword evidence="1" id="KW-0479">Metal-binding</keyword>
<reference evidence="5 6" key="1">
    <citation type="submission" date="2024-06" db="EMBL/GenBank/DDBJ databases">
        <title>Genomic Encyclopedia of Type Strains, Phase IV (KMG-IV): sequencing the most valuable type-strain genomes for metagenomic binning, comparative biology and taxonomic classification.</title>
        <authorList>
            <person name="Goeker M."/>
        </authorList>
    </citation>
    <scope>NUCLEOTIDE SEQUENCE [LARGE SCALE GENOMIC DNA]</scope>
    <source>
        <strain evidence="5 6">DSM 23520</strain>
    </source>
</reference>
<evidence type="ECO:0000313" key="6">
    <source>
        <dbReference type="Proteomes" id="UP001549167"/>
    </source>
</evidence>
<dbReference type="Proteomes" id="UP001549167">
    <property type="component" value="Unassembled WGS sequence"/>
</dbReference>
<protein>
    <submittedName>
        <fullName evidence="5">CHY-type Zn-finger protein</fullName>
    </submittedName>
</protein>
<dbReference type="SUPFAM" id="SSF161219">
    <property type="entry name" value="CHY zinc finger-like"/>
    <property type="match status" value="1"/>
</dbReference>
<evidence type="ECO:0000256" key="1">
    <source>
        <dbReference type="ARBA" id="ARBA00022723"/>
    </source>
</evidence>
<dbReference type="PANTHER" id="PTHR28082:SF1">
    <property type="entry name" value="HELPER OF TIM PROTEIN 13"/>
    <property type="match status" value="1"/>
</dbReference>
<dbReference type="InterPro" id="IPR016694">
    <property type="entry name" value="UCP017292"/>
</dbReference>
<dbReference type="RefSeq" id="WP_354221181.1">
    <property type="nucleotide sequence ID" value="NZ_JBEPMX010000012.1"/>
</dbReference>
<evidence type="ECO:0000256" key="2">
    <source>
        <dbReference type="ARBA" id="ARBA00022771"/>
    </source>
</evidence>
<dbReference type="EMBL" id="JBEPMX010000012">
    <property type="protein sequence ID" value="MET3684127.1"/>
    <property type="molecule type" value="Genomic_DNA"/>
</dbReference>
<feature type="domain" description="CHY-type" evidence="4">
    <location>
        <begin position="10"/>
        <end position="91"/>
    </location>
</feature>
<sequence>MDVLHEVIGSIDEETRCKHYHSEVDRIAIKFKCCNTYFPCYECHQDHTNHSVERWGEDEHNQKAILCGACHREITIKTYLNNPTACPHCEARFNRHCQNHHHLYFDL</sequence>
<keyword evidence="6" id="KW-1185">Reference proteome</keyword>
<evidence type="ECO:0000256" key="3">
    <source>
        <dbReference type="ARBA" id="ARBA00022833"/>
    </source>
</evidence>
<keyword evidence="3" id="KW-0862">Zinc</keyword>
<dbReference type="PIRSF" id="PIRSF017292">
    <property type="entry name" value="UCP017292_Znf_CHY"/>
    <property type="match status" value="1"/>
</dbReference>
<comment type="caution">
    <text evidence="5">The sequence shown here is derived from an EMBL/GenBank/DDBJ whole genome shotgun (WGS) entry which is preliminary data.</text>
</comment>
<dbReference type="PANTHER" id="PTHR28082">
    <property type="entry name" value="ZINC FINGER PROTEIN"/>
    <property type="match status" value="1"/>
</dbReference>
<evidence type="ECO:0000313" key="5">
    <source>
        <dbReference type="EMBL" id="MET3684127.1"/>
    </source>
</evidence>
<name>A0ABV2KX13_9BACI</name>
<accession>A0ABV2KX13</accession>
<proteinExistence type="predicted"/>
<dbReference type="Pfam" id="PF05495">
    <property type="entry name" value="zf-CHY"/>
    <property type="match status" value="1"/>
</dbReference>
<dbReference type="PROSITE" id="PS51266">
    <property type="entry name" value="ZF_CHY"/>
    <property type="match status" value="1"/>
</dbReference>
<organism evidence="5 6">
    <name type="scientific">Alkalibacillus flavidus</name>
    <dbReference type="NCBI Taxonomy" id="546021"/>
    <lineage>
        <taxon>Bacteria</taxon>
        <taxon>Bacillati</taxon>
        <taxon>Bacillota</taxon>
        <taxon>Bacilli</taxon>
        <taxon>Bacillales</taxon>
        <taxon>Bacillaceae</taxon>
        <taxon>Alkalibacillus</taxon>
    </lineage>
</organism>
<dbReference type="InterPro" id="IPR037274">
    <property type="entry name" value="Znf_CHY_sf"/>
</dbReference>
<dbReference type="InterPro" id="IPR008913">
    <property type="entry name" value="Znf_CHY"/>
</dbReference>